<reference evidence="2" key="1">
    <citation type="submission" date="2017-02" db="EMBL/GenBank/DDBJ databases">
        <authorList>
            <person name="Varghese N."/>
            <person name="Submissions S."/>
        </authorList>
    </citation>
    <scope>NUCLEOTIDE SEQUENCE [LARGE SCALE GENOMIC DNA]</scope>
    <source>
        <strain evidence="2">DSM 24091</strain>
    </source>
</reference>
<dbReference type="AlphaFoldDB" id="A0A1T5ATR1"/>
<dbReference type="STRING" id="1513896.SAMN05660841_00162"/>
<dbReference type="Proteomes" id="UP000190150">
    <property type="component" value="Unassembled WGS sequence"/>
</dbReference>
<dbReference type="RefSeq" id="WP_079640520.1">
    <property type="nucleotide sequence ID" value="NZ_FUZF01000001.1"/>
</dbReference>
<dbReference type="OrthoDB" id="1095195at2"/>
<dbReference type="EMBL" id="FUZF01000001">
    <property type="protein sequence ID" value="SKB38388.1"/>
    <property type="molecule type" value="Genomic_DNA"/>
</dbReference>
<protein>
    <submittedName>
        <fullName evidence="1">PKD-like family protein</fullName>
    </submittedName>
</protein>
<evidence type="ECO:0000313" key="1">
    <source>
        <dbReference type="EMBL" id="SKB38388.1"/>
    </source>
</evidence>
<accession>A0A1T5ATR1</accession>
<name>A0A1T5ATR1_9SPHI</name>
<gene>
    <name evidence="1" type="ORF">SAMN05660841_00162</name>
</gene>
<sequence>MKTMNTKYSLNPSLGMLIAGFLLVQSCAKDLGNYSYQDINELEISNWQNNYSALTDIDTLRINPTFSSSFNINDTANYDFRWVLKEGVFNQDTIGRAAHLNFPVHIQTGNYNLQYRVTDKNTGVTFVKTANLTIGTPYNRGILLTGEDMEGNAEAAMLSMIKDTIYIDEMVKKSGIDRTLKGAKHFFYGAGIYDGHKLMWFTSETGSYYLDRKTMKSTPMNTFSNFLLPTDPIEIQKEYLEIMAPQIIDNDGKTGDESYKIVLSNTGNIYTTYTSLSAGMFYNPVNRVASNFDELLPAAPYLMYPMGSMSSMMWYDTKNGRLMNITGFIGIDQSTYPIDKAGDPFSWDVSSEGKKLRYAENTFNKDGGFNNGNTFAVVGNALGVSNIYKFHARGSNPIKLANYPVKPLALYFDQATQYAFSSTRTVVFYTYQNKLYAYDYNPGNERFYELNLFPGKEITMIKFDTQQNPTQNSLYVATHDTPNGGTLQRFVLDADPNTVRLNPVLNAKWENLLKIKDVNWKAERY</sequence>
<dbReference type="SUPFAM" id="SSF50969">
    <property type="entry name" value="YVTN repeat-like/Quinoprotein amine dehydrogenase"/>
    <property type="match status" value="1"/>
</dbReference>
<dbReference type="InterPro" id="IPR011044">
    <property type="entry name" value="Quino_amine_DH_bsu"/>
</dbReference>
<proteinExistence type="predicted"/>
<evidence type="ECO:0000313" key="2">
    <source>
        <dbReference type="Proteomes" id="UP000190150"/>
    </source>
</evidence>
<dbReference type="PROSITE" id="PS51257">
    <property type="entry name" value="PROKAR_LIPOPROTEIN"/>
    <property type="match status" value="1"/>
</dbReference>
<keyword evidence="2" id="KW-1185">Reference proteome</keyword>
<dbReference type="InterPro" id="IPR032183">
    <property type="entry name" value="PKD-like"/>
</dbReference>
<dbReference type="Pfam" id="PF16407">
    <property type="entry name" value="PKD_2"/>
    <property type="match status" value="1"/>
</dbReference>
<organism evidence="1 2">
    <name type="scientific">Sphingobacterium nematocida</name>
    <dbReference type="NCBI Taxonomy" id="1513896"/>
    <lineage>
        <taxon>Bacteria</taxon>
        <taxon>Pseudomonadati</taxon>
        <taxon>Bacteroidota</taxon>
        <taxon>Sphingobacteriia</taxon>
        <taxon>Sphingobacteriales</taxon>
        <taxon>Sphingobacteriaceae</taxon>
        <taxon>Sphingobacterium</taxon>
    </lineage>
</organism>